<gene>
    <name evidence="3" type="ORF">METESE_18220</name>
</gene>
<dbReference type="InterPro" id="IPR045398">
    <property type="entry name" value="DUF6515"/>
</dbReference>
<dbReference type="KEGG" id="msea:METESE_18220"/>
<dbReference type="AlphaFoldDB" id="A0AA48KC76"/>
<evidence type="ECO:0000313" key="3">
    <source>
        <dbReference type="EMBL" id="BDU76864.1"/>
    </source>
</evidence>
<evidence type="ECO:0000256" key="1">
    <source>
        <dbReference type="SAM" id="MobiDB-lite"/>
    </source>
</evidence>
<keyword evidence="2" id="KW-0732">Signal</keyword>
<reference evidence="3" key="1">
    <citation type="journal article" date="2023" name="Int. J. Syst. Evol. Microbiol.">
        <title>Mesoterricola silvestris gen. nov., sp. nov., Mesoterricola sediminis sp. nov., Geothrix oryzae sp. nov., Geothrix edaphica sp. nov., Geothrix rubra sp. nov., and Geothrix limicola sp. nov., six novel members of Acidobacteriota isolated from soils.</title>
        <authorList>
            <person name="Itoh H."/>
            <person name="Sugisawa Y."/>
            <person name="Mise K."/>
            <person name="Xu Z."/>
            <person name="Kuniyasu M."/>
            <person name="Ushijima N."/>
            <person name="Kawano K."/>
            <person name="Kobayashi E."/>
            <person name="Shiratori Y."/>
            <person name="Masuda Y."/>
            <person name="Senoo K."/>
        </authorList>
    </citation>
    <scope>NUCLEOTIDE SEQUENCE</scope>
    <source>
        <strain evidence="3">W786</strain>
    </source>
</reference>
<dbReference type="Pfam" id="PF20125">
    <property type="entry name" value="DUF6515"/>
    <property type="match status" value="1"/>
</dbReference>
<evidence type="ECO:0000256" key="2">
    <source>
        <dbReference type="SAM" id="SignalP"/>
    </source>
</evidence>
<feature type="signal peptide" evidence="2">
    <location>
        <begin position="1"/>
        <end position="23"/>
    </location>
</feature>
<name>A0AA48KC76_9BACT</name>
<proteinExistence type="predicted"/>
<evidence type="ECO:0000313" key="4">
    <source>
        <dbReference type="Proteomes" id="UP001228113"/>
    </source>
</evidence>
<evidence type="ECO:0008006" key="5">
    <source>
        <dbReference type="Google" id="ProtNLM"/>
    </source>
</evidence>
<feature type="compositionally biased region" description="Low complexity" evidence="1">
    <location>
        <begin position="45"/>
        <end position="57"/>
    </location>
</feature>
<sequence length="248" mass="27114">MTTPRLFVSSLAFTLLATLPGAAQGRPWHASGGAGAPAPRPAPSAPRGSLSGGPSASWHGGGPAVGRPGGGVSWHGAPYRVLPRGYATYYWGGHPYYYASGIWYRPWRGAYLGWYPPIGICLDVLPPGYSTFWWGSDRYYVYENVYYRDAPAGGYMVAEPPEGRERAAEPRTPTPDEAALDALLITPKEGQSVERMKADRADAKRYALRKSGFDPAYSDPGDPGTPRARRAYLRALREYLETRGYEVH</sequence>
<protein>
    <recommendedName>
        <fullName evidence="5">YXWGXW repeat-containing protein</fullName>
    </recommendedName>
</protein>
<dbReference type="RefSeq" id="WP_316411552.1">
    <property type="nucleotide sequence ID" value="NZ_AP027081.1"/>
</dbReference>
<feature type="region of interest" description="Disordered" evidence="1">
    <location>
        <begin position="28"/>
        <end position="62"/>
    </location>
</feature>
<organism evidence="3 4">
    <name type="scientific">Mesoterricola sediminis</name>
    <dbReference type="NCBI Taxonomy" id="2927980"/>
    <lineage>
        <taxon>Bacteria</taxon>
        <taxon>Pseudomonadati</taxon>
        <taxon>Acidobacteriota</taxon>
        <taxon>Holophagae</taxon>
        <taxon>Holophagales</taxon>
        <taxon>Holophagaceae</taxon>
        <taxon>Mesoterricola</taxon>
    </lineage>
</organism>
<accession>A0AA48KC76</accession>
<keyword evidence="4" id="KW-1185">Reference proteome</keyword>
<dbReference type="EMBL" id="AP027081">
    <property type="protein sequence ID" value="BDU76864.1"/>
    <property type="molecule type" value="Genomic_DNA"/>
</dbReference>
<dbReference type="Proteomes" id="UP001228113">
    <property type="component" value="Chromosome"/>
</dbReference>
<feature type="chain" id="PRO_5041232083" description="YXWGXW repeat-containing protein" evidence="2">
    <location>
        <begin position="24"/>
        <end position="248"/>
    </location>
</feature>